<organism evidence="7 8">
    <name type="scientific">Desulfocucumis palustris</name>
    <dbReference type="NCBI Taxonomy" id="1898651"/>
    <lineage>
        <taxon>Bacteria</taxon>
        <taxon>Bacillati</taxon>
        <taxon>Bacillota</taxon>
        <taxon>Clostridia</taxon>
        <taxon>Eubacteriales</taxon>
        <taxon>Desulfocucumaceae</taxon>
        <taxon>Desulfocucumis</taxon>
    </lineage>
</organism>
<evidence type="ECO:0000313" key="8">
    <source>
        <dbReference type="Proteomes" id="UP000239549"/>
    </source>
</evidence>
<comment type="similarity">
    <text evidence="2">Belongs to the ETF-QO/FixC family.</text>
</comment>
<comment type="cofactor">
    <cofactor evidence="1">
        <name>FAD</name>
        <dbReference type="ChEBI" id="CHEBI:57692"/>
    </cofactor>
</comment>
<accession>A0A2L2XFL0</accession>
<dbReference type="EMBL" id="BFAV01000154">
    <property type="protein sequence ID" value="GBF34922.1"/>
    <property type="molecule type" value="Genomic_DNA"/>
</dbReference>
<proteinExistence type="inferred from homology"/>
<dbReference type="PRINTS" id="PR00420">
    <property type="entry name" value="RNGMNOXGNASE"/>
</dbReference>
<protein>
    <submittedName>
        <fullName evidence="7">Electron transfer flavoprotein-quinone oxidoreductase FixC</fullName>
    </submittedName>
</protein>
<evidence type="ECO:0000313" key="7">
    <source>
        <dbReference type="EMBL" id="GBF34922.1"/>
    </source>
</evidence>
<dbReference type="OrthoDB" id="9806565at2"/>
<dbReference type="SUPFAM" id="SSF54373">
    <property type="entry name" value="FAD-linked reductases, C-terminal domain"/>
    <property type="match status" value="1"/>
</dbReference>
<gene>
    <name evidence="7" type="ORF">DCCM_4042</name>
</gene>
<dbReference type="PANTHER" id="PTHR43624">
    <property type="entry name" value="ELECTRON TRANSFER FLAVOPROTEIN-QUINONE OXIDOREDUCTASE YDIS-RELATED"/>
    <property type="match status" value="1"/>
</dbReference>
<reference evidence="8" key="1">
    <citation type="submission" date="2018-02" db="EMBL/GenBank/DDBJ databases">
        <title>Genome sequence of Desulfocucumis palustris strain NAW-5.</title>
        <authorList>
            <person name="Watanabe M."/>
            <person name="Kojima H."/>
            <person name="Fukui M."/>
        </authorList>
    </citation>
    <scope>NUCLEOTIDE SEQUENCE [LARGE SCALE GENOMIC DNA]</scope>
    <source>
        <strain evidence="8">NAW-5</strain>
    </source>
</reference>
<dbReference type="InterPro" id="IPR036188">
    <property type="entry name" value="FAD/NAD-bd_sf"/>
</dbReference>
<dbReference type="GO" id="GO:0016491">
    <property type="term" value="F:oxidoreductase activity"/>
    <property type="evidence" value="ECO:0007669"/>
    <property type="project" value="UniProtKB-KW"/>
</dbReference>
<keyword evidence="3" id="KW-0285">Flavoprotein</keyword>
<dbReference type="Pfam" id="PF26311">
    <property type="entry name" value="ETF-QO_FixC_C"/>
    <property type="match status" value="1"/>
</dbReference>
<dbReference type="Proteomes" id="UP000239549">
    <property type="component" value="Unassembled WGS sequence"/>
</dbReference>
<evidence type="ECO:0000256" key="1">
    <source>
        <dbReference type="ARBA" id="ARBA00001974"/>
    </source>
</evidence>
<sequence length="431" mass="46668">MSEDKFAAIIVGAGPAGSTAAYLLAREGLEVLLIEKGATPGSKNMFGGRMYSHALNRIIPNFWEYAPVERPVAREIITFLNGGHGVSIDCQNLNWVKPPYHSFTLLRAEFDDWLASKAEEEGAMLACGIRVDDLLFDKGRVVGIRAGEDEMLADVIIAADGVNSIVAQKAGLAKMFLPHQVATGVKQVIKLSPETISQRFGLDGNNGAAQLFVGDCTEGMQGGGFLYTNKSTLSLGLVIKASELQKTKYKISDLIEDFKDNPQVKPLVEGGEVVEYSAHLVPEAGLEMMPQLCGDGILVAGDAAGFVLNLGFIVRGMDFAIASGEAAAKAVMAARKNKNFTRQGLSLYVQLLKQDFILRDLEAYRKGPDFLGNRRMFKEYPQLVTELASKVFTVDGTPPVHLLGKILSQVKESRVGPFQLAGDSWKGARLL</sequence>
<dbReference type="SUPFAM" id="SSF51905">
    <property type="entry name" value="FAD/NAD(P)-binding domain"/>
    <property type="match status" value="1"/>
</dbReference>
<dbReference type="Pfam" id="PF12831">
    <property type="entry name" value="FAD_oxidored"/>
    <property type="match status" value="1"/>
</dbReference>
<keyword evidence="5" id="KW-0560">Oxidoreductase</keyword>
<dbReference type="Gene3D" id="3.50.50.60">
    <property type="entry name" value="FAD/NAD(P)-binding domain"/>
    <property type="match status" value="1"/>
</dbReference>
<evidence type="ECO:0000256" key="5">
    <source>
        <dbReference type="ARBA" id="ARBA00023002"/>
    </source>
</evidence>
<dbReference type="InterPro" id="IPR039651">
    <property type="entry name" value="FixC-like"/>
</dbReference>
<evidence type="ECO:0000256" key="3">
    <source>
        <dbReference type="ARBA" id="ARBA00022630"/>
    </source>
</evidence>
<dbReference type="PANTHER" id="PTHR43624:SF2">
    <property type="entry name" value="ELECTRON TRANSFER FLAVOPROTEIN-QUINONE OXIDOREDUCTASE YDIS-RELATED"/>
    <property type="match status" value="1"/>
</dbReference>
<feature type="domain" description="FixC-like C-terminal" evidence="6">
    <location>
        <begin position="369"/>
        <end position="430"/>
    </location>
</feature>
<name>A0A2L2XFL0_9FIRM</name>
<evidence type="ECO:0000256" key="4">
    <source>
        <dbReference type="ARBA" id="ARBA00022827"/>
    </source>
</evidence>
<dbReference type="RefSeq" id="WP_104373079.1">
    <property type="nucleotide sequence ID" value="NZ_BFAV01000154.1"/>
</dbReference>
<dbReference type="AlphaFoldDB" id="A0A2L2XFL0"/>
<dbReference type="InterPro" id="IPR059103">
    <property type="entry name" value="FixC-like_C"/>
</dbReference>
<keyword evidence="8" id="KW-1185">Reference proteome</keyword>
<evidence type="ECO:0000259" key="6">
    <source>
        <dbReference type="Pfam" id="PF26311"/>
    </source>
</evidence>
<evidence type="ECO:0000256" key="2">
    <source>
        <dbReference type="ARBA" id="ARBA00006796"/>
    </source>
</evidence>
<comment type="caution">
    <text evidence="7">The sequence shown here is derived from an EMBL/GenBank/DDBJ whole genome shotgun (WGS) entry which is preliminary data.</text>
</comment>
<keyword evidence="4" id="KW-0274">FAD</keyword>